<organism evidence="1 2">
    <name type="scientific">Roseburia inulinivorans</name>
    <dbReference type="NCBI Taxonomy" id="360807"/>
    <lineage>
        <taxon>Bacteria</taxon>
        <taxon>Bacillati</taxon>
        <taxon>Bacillota</taxon>
        <taxon>Clostridia</taxon>
        <taxon>Lachnospirales</taxon>
        <taxon>Lachnospiraceae</taxon>
        <taxon>Roseburia</taxon>
    </lineage>
</organism>
<sequence length="147" mass="16882">MKIFRGGGQSKNKQCVDTVAVCRDDNVSRIPSAESNKRKTLICVTNNSDSVYSVISLSKDFDVRKKSIEQFSNLRVEELMETDYYIFSGEIPDFIIEKLARNNLDKRIRYINGIYDSNVYDILSPDISFRLLKEQIVKERIEGGANE</sequence>
<evidence type="ECO:0000313" key="2">
    <source>
        <dbReference type="Proteomes" id="UP000283492"/>
    </source>
</evidence>
<dbReference type="RefSeq" id="WP_147350258.1">
    <property type="nucleotide sequence ID" value="NZ_CABJFX010000043.1"/>
</dbReference>
<reference evidence="1 2" key="1">
    <citation type="submission" date="2018-08" db="EMBL/GenBank/DDBJ databases">
        <title>A genome reference for cultivated species of the human gut microbiota.</title>
        <authorList>
            <person name="Zou Y."/>
            <person name="Xue W."/>
            <person name="Luo G."/>
        </authorList>
    </citation>
    <scope>NUCLEOTIDE SEQUENCE [LARGE SCALE GENOMIC DNA]</scope>
    <source>
        <strain evidence="1 2">AM42-1AC</strain>
    </source>
</reference>
<name>A0A3R6EQN8_9FIRM</name>
<dbReference type="EMBL" id="QSFX01000043">
    <property type="protein sequence ID" value="RHA83236.1"/>
    <property type="molecule type" value="Genomic_DNA"/>
</dbReference>
<feature type="non-terminal residue" evidence="1">
    <location>
        <position position="147"/>
    </location>
</feature>
<proteinExistence type="predicted"/>
<dbReference type="Proteomes" id="UP000283492">
    <property type="component" value="Unassembled WGS sequence"/>
</dbReference>
<gene>
    <name evidence="1" type="ORF">DW914_17050</name>
</gene>
<evidence type="ECO:0000313" key="1">
    <source>
        <dbReference type="EMBL" id="RHA83236.1"/>
    </source>
</evidence>
<comment type="caution">
    <text evidence="1">The sequence shown here is derived from an EMBL/GenBank/DDBJ whole genome shotgun (WGS) entry which is preliminary data.</text>
</comment>
<accession>A0A3R6EQN8</accession>
<protein>
    <submittedName>
        <fullName evidence="1">Uncharacterized protein</fullName>
    </submittedName>
</protein>
<dbReference type="AlphaFoldDB" id="A0A3R6EQN8"/>